<comment type="subcellular location">
    <subcellularLocation>
        <location evidence="1">Cell membrane</location>
        <topology evidence="1">Multi-pass membrane protein</topology>
    </subcellularLocation>
</comment>
<evidence type="ECO:0000256" key="2">
    <source>
        <dbReference type="ARBA" id="ARBA00022448"/>
    </source>
</evidence>
<dbReference type="EMBL" id="WMET01000002">
    <property type="protein sequence ID" value="MYL20524.1"/>
    <property type="molecule type" value="Genomic_DNA"/>
</dbReference>
<feature type="transmembrane region" description="Helical" evidence="7">
    <location>
        <begin position="364"/>
        <end position="384"/>
    </location>
</feature>
<keyword evidence="2" id="KW-0813">Transport</keyword>
<sequence>MISESFKEVCKMNTLSKTGVFALMMAASLTVMVGSAITPALLDISQHYNMENSAAWLTTLPSLGVVLFAPLAGKFIDRAGPYKALCTGLVLYGAFGITAIWLDGLVMVLGDRILLGGATAVVMSSATGLLAEFFEGEQRLKMMALQGMSIEAGGIIFLSIGGILGSFGWQLPFLLYLLGWIALVFLIAFVPFPKKETMPEEETDGAASSEKIWPVLLSAMLAMTIFFVTMVSVPFYLAEHFNMTSTGTGYFLAMISLVAVISASQMPKVVNKISDYSTLMAGFFLFGSGYLILGLNQTSLLLAVGAGILIGFGFGFTIPLANHMTVEKSSVSNRGQNLAYFSSAVFLGQFLSSFVDSISNDLSIVYLLTAAAGMLISAVYFITLKKVRTAVQEN</sequence>
<feature type="transmembrane region" description="Helical" evidence="7">
    <location>
        <begin position="54"/>
        <end position="72"/>
    </location>
</feature>
<evidence type="ECO:0000256" key="6">
    <source>
        <dbReference type="ARBA" id="ARBA00023136"/>
    </source>
</evidence>
<dbReference type="Proteomes" id="UP000460949">
    <property type="component" value="Unassembled WGS sequence"/>
</dbReference>
<dbReference type="AlphaFoldDB" id="A0A845E4B9"/>
<dbReference type="CDD" id="cd17473">
    <property type="entry name" value="MFS_arabinose_efflux_permease_like"/>
    <property type="match status" value="1"/>
</dbReference>
<evidence type="ECO:0000313" key="10">
    <source>
        <dbReference type="Proteomes" id="UP000460949"/>
    </source>
</evidence>
<dbReference type="PANTHER" id="PTHR43124:SF3">
    <property type="entry name" value="CHLORAMPHENICOL EFFLUX PUMP RV0191"/>
    <property type="match status" value="1"/>
</dbReference>
<feature type="transmembrane region" description="Helical" evidence="7">
    <location>
        <begin position="84"/>
        <end position="101"/>
    </location>
</feature>
<feature type="domain" description="Major facilitator superfamily (MFS) profile" evidence="8">
    <location>
        <begin position="14"/>
        <end position="388"/>
    </location>
</feature>
<proteinExistence type="predicted"/>
<evidence type="ECO:0000256" key="4">
    <source>
        <dbReference type="ARBA" id="ARBA00022692"/>
    </source>
</evidence>
<dbReference type="InterPro" id="IPR050189">
    <property type="entry name" value="MFS_Efflux_Transporters"/>
</dbReference>
<keyword evidence="3" id="KW-1003">Cell membrane</keyword>
<evidence type="ECO:0000259" key="8">
    <source>
        <dbReference type="PROSITE" id="PS50850"/>
    </source>
</evidence>
<dbReference type="GO" id="GO:0005886">
    <property type="term" value="C:plasma membrane"/>
    <property type="evidence" value="ECO:0007669"/>
    <property type="project" value="UniProtKB-SubCell"/>
</dbReference>
<dbReference type="InterPro" id="IPR001958">
    <property type="entry name" value="Tet-R_TetA/multi-R_MdtG-like"/>
</dbReference>
<dbReference type="GO" id="GO:0022857">
    <property type="term" value="F:transmembrane transporter activity"/>
    <property type="evidence" value="ECO:0007669"/>
    <property type="project" value="InterPro"/>
</dbReference>
<dbReference type="PROSITE" id="PS50850">
    <property type="entry name" value="MFS"/>
    <property type="match status" value="1"/>
</dbReference>
<feature type="transmembrane region" description="Helical" evidence="7">
    <location>
        <begin position="212"/>
        <end position="237"/>
    </location>
</feature>
<dbReference type="InterPro" id="IPR011701">
    <property type="entry name" value="MFS"/>
</dbReference>
<dbReference type="InterPro" id="IPR020846">
    <property type="entry name" value="MFS_dom"/>
</dbReference>
<feature type="transmembrane region" description="Helical" evidence="7">
    <location>
        <begin position="338"/>
        <end position="358"/>
    </location>
</feature>
<feature type="transmembrane region" description="Helical" evidence="7">
    <location>
        <begin position="113"/>
        <end position="131"/>
    </location>
</feature>
<dbReference type="SUPFAM" id="SSF103473">
    <property type="entry name" value="MFS general substrate transporter"/>
    <property type="match status" value="1"/>
</dbReference>
<dbReference type="InterPro" id="IPR036259">
    <property type="entry name" value="MFS_trans_sf"/>
</dbReference>
<comment type="caution">
    <text evidence="9">The sequence shown here is derived from an EMBL/GenBank/DDBJ whole genome shotgun (WGS) entry which is preliminary data.</text>
</comment>
<feature type="transmembrane region" description="Helical" evidence="7">
    <location>
        <begin position="276"/>
        <end position="293"/>
    </location>
</feature>
<gene>
    <name evidence="9" type="ORF">GLW04_11525</name>
</gene>
<evidence type="ECO:0000256" key="3">
    <source>
        <dbReference type="ARBA" id="ARBA00022475"/>
    </source>
</evidence>
<feature type="transmembrane region" description="Helical" evidence="7">
    <location>
        <begin position="299"/>
        <end position="318"/>
    </location>
</feature>
<dbReference type="Pfam" id="PF07690">
    <property type="entry name" value="MFS_1"/>
    <property type="match status" value="1"/>
</dbReference>
<keyword evidence="5 7" id="KW-1133">Transmembrane helix</keyword>
<protein>
    <submittedName>
        <fullName evidence="9">MFS transporter</fullName>
    </submittedName>
</protein>
<dbReference type="PRINTS" id="PR01035">
    <property type="entry name" value="TCRTETA"/>
</dbReference>
<feature type="transmembrane region" description="Helical" evidence="7">
    <location>
        <begin position="20"/>
        <end position="42"/>
    </location>
</feature>
<dbReference type="PANTHER" id="PTHR43124">
    <property type="entry name" value="PURINE EFFLUX PUMP PBUE"/>
    <property type="match status" value="1"/>
</dbReference>
<evidence type="ECO:0000256" key="1">
    <source>
        <dbReference type="ARBA" id="ARBA00004651"/>
    </source>
</evidence>
<keyword evidence="4 7" id="KW-0812">Transmembrane</keyword>
<dbReference type="Gene3D" id="1.20.1250.20">
    <property type="entry name" value="MFS general substrate transporter like domains"/>
    <property type="match status" value="1"/>
</dbReference>
<reference evidence="9 10" key="1">
    <citation type="submission" date="2019-11" db="EMBL/GenBank/DDBJ databases">
        <title>Genome sequences of 17 halophilic strains isolated from different environments.</title>
        <authorList>
            <person name="Furrow R.E."/>
        </authorList>
    </citation>
    <scope>NUCLEOTIDE SEQUENCE [LARGE SCALE GENOMIC DNA]</scope>
    <source>
        <strain evidence="9 10">22511_23_Filter</strain>
    </source>
</reference>
<feature type="transmembrane region" description="Helical" evidence="7">
    <location>
        <begin position="243"/>
        <end position="264"/>
    </location>
</feature>
<feature type="transmembrane region" description="Helical" evidence="7">
    <location>
        <begin position="143"/>
        <end position="167"/>
    </location>
</feature>
<feature type="transmembrane region" description="Helical" evidence="7">
    <location>
        <begin position="173"/>
        <end position="192"/>
    </location>
</feature>
<evidence type="ECO:0000313" key="9">
    <source>
        <dbReference type="EMBL" id="MYL20524.1"/>
    </source>
</evidence>
<keyword evidence="6 7" id="KW-0472">Membrane</keyword>
<evidence type="ECO:0000256" key="7">
    <source>
        <dbReference type="SAM" id="Phobius"/>
    </source>
</evidence>
<evidence type="ECO:0000256" key="5">
    <source>
        <dbReference type="ARBA" id="ARBA00022989"/>
    </source>
</evidence>
<name>A0A845E4B9_9BACI</name>
<accession>A0A845E4B9</accession>
<organism evidence="9 10">
    <name type="scientific">Halobacillus litoralis</name>
    <dbReference type="NCBI Taxonomy" id="45668"/>
    <lineage>
        <taxon>Bacteria</taxon>
        <taxon>Bacillati</taxon>
        <taxon>Bacillota</taxon>
        <taxon>Bacilli</taxon>
        <taxon>Bacillales</taxon>
        <taxon>Bacillaceae</taxon>
        <taxon>Halobacillus</taxon>
    </lineage>
</organism>